<proteinExistence type="predicted"/>
<keyword evidence="2" id="KW-1185">Reference proteome</keyword>
<organism evidence="1 2">
    <name type="scientific">Nitrosomonas marina</name>
    <dbReference type="NCBI Taxonomy" id="917"/>
    <lineage>
        <taxon>Bacteria</taxon>
        <taxon>Pseudomonadati</taxon>
        <taxon>Pseudomonadota</taxon>
        <taxon>Betaproteobacteria</taxon>
        <taxon>Nitrosomonadales</taxon>
        <taxon>Nitrosomonadaceae</taxon>
        <taxon>Nitrosomonas</taxon>
    </lineage>
</organism>
<sequence>MYQYRSQSSQCHLRQRKPLKTDFSNADLTRSDFTSGIFIDAGLMGTSADLSVFSNADLTNANFVGASLIGADFSGADFTGVSLVKLKLAQVSNTTGYKNNNFVEYRHCGNTYSPNYF</sequence>
<dbReference type="AlphaFoldDB" id="A0A1H9YQU6"/>
<dbReference type="Proteomes" id="UP000199345">
    <property type="component" value="Unassembled WGS sequence"/>
</dbReference>
<evidence type="ECO:0000313" key="1">
    <source>
        <dbReference type="EMBL" id="SES71521.1"/>
    </source>
</evidence>
<accession>A0A1H9YQU6</accession>
<reference evidence="2" key="1">
    <citation type="submission" date="2016-10" db="EMBL/GenBank/DDBJ databases">
        <authorList>
            <person name="Varghese N."/>
            <person name="Submissions S."/>
        </authorList>
    </citation>
    <scope>NUCLEOTIDE SEQUENCE [LARGE SCALE GENOMIC DNA]</scope>
    <source>
        <strain evidence="2">Nm71</strain>
    </source>
</reference>
<protein>
    <submittedName>
        <fullName evidence="1">Pentapeptide repeat-containing protein</fullName>
    </submittedName>
</protein>
<dbReference type="Pfam" id="PF00805">
    <property type="entry name" value="Pentapeptide"/>
    <property type="match status" value="1"/>
</dbReference>
<dbReference type="Gene3D" id="2.160.20.80">
    <property type="entry name" value="E3 ubiquitin-protein ligase SopA"/>
    <property type="match status" value="1"/>
</dbReference>
<dbReference type="SUPFAM" id="SSF141571">
    <property type="entry name" value="Pentapeptide repeat-like"/>
    <property type="match status" value="1"/>
</dbReference>
<dbReference type="InterPro" id="IPR001646">
    <property type="entry name" value="5peptide_repeat"/>
</dbReference>
<evidence type="ECO:0000313" key="2">
    <source>
        <dbReference type="Proteomes" id="UP000199345"/>
    </source>
</evidence>
<dbReference type="EMBL" id="FOIA01000002">
    <property type="protein sequence ID" value="SES71521.1"/>
    <property type="molecule type" value="Genomic_DNA"/>
</dbReference>
<gene>
    <name evidence="1" type="ORF">SAMN05216326_102124</name>
</gene>
<name>A0A1H9YQU6_9PROT</name>